<evidence type="ECO:0000259" key="5">
    <source>
        <dbReference type="PROSITE" id="PS50020"/>
    </source>
</evidence>
<reference evidence="6 7" key="1">
    <citation type="submission" date="2019-06" db="EMBL/GenBank/DDBJ databases">
        <title>Genomics analysis of Aphanomyces spp. identifies a new class of oomycete effector associated with host adaptation.</title>
        <authorList>
            <person name="Gaulin E."/>
        </authorList>
    </citation>
    <scope>NUCLEOTIDE SEQUENCE [LARGE SCALE GENOMIC DNA]</scope>
    <source>
        <strain evidence="6 7">E</strain>
    </source>
</reference>
<keyword evidence="1" id="KW-0677">Repeat</keyword>
<dbReference type="InterPro" id="IPR036770">
    <property type="entry name" value="Ankyrin_rpt-contain_sf"/>
</dbReference>
<dbReference type="Proteomes" id="UP000469452">
    <property type="component" value="Unassembled WGS sequence"/>
</dbReference>
<evidence type="ECO:0000313" key="6">
    <source>
        <dbReference type="EMBL" id="KAF0707323.1"/>
    </source>
</evidence>
<comment type="caution">
    <text evidence="6">The sequence shown here is derived from an EMBL/GenBank/DDBJ whole genome shotgun (WGS) entry which is preliminary data.</text>
</comment>
<dbReference type="SMART" id="SM00248">
    <property type="entry name" value="ANK"/>
    <property type="match status" value="6"/>
</dbReference>
<dbReference type="PANTHER" id="PTHR24198:SF165">
    <property type="entry name" value="ANKYRIN REPEAT-CONTAINING PROTEIN-RELATED"/>
    <property type="match status" value="1"/>
</dbReference>
<dbReference type="SMART" id="SM00456">
    <property type="entry name" value="WW"/>
    <property type="match status" value="1"/>
</dbReference>
<feature type="region of interest" description="Disordered" evidence="4">
    <location>
        <begin position="477"/>
        <end position="502"/>
    </location>
</feature>
<dbReference type="SUPFAM" id="SSF48403">
    <property type="entry name" value="Ankyrin repeat"/>
    <property type="match status" value="1"/>
</dbReference>
<dbReference type="SUPFAM" id="SSF50729">
    <property type="entry name" value="PH domain-like"/>
    <property type="match status" value="1"/>
</dbReference>
<feature type="domain" description="WW" evidence="5">
    <location>
        <begin position="388"/>
        <end position="421"/>
    </location>
</feature>
<dbReference type="Pfam" id="PF12796">
    <property type="entry name" value="Ank_2"/>
    <property type="match status" value="2"/>
</dbReference>
<evidence type="ECO:0000256" key="3">
    <source>
        <dbReference type="PROSITE-ProRule" id="PRU00023"/>
    </source>
</evidence>
<gene>
    <name evidence="6" type="ORF">AaE_013664</name>
</gene>
<feature type="compositionally biased region" description="Basic and acidic residues" evidence="4">
    <location>
        <begin position="477"/>
        <end position="487"/>
    </location>
</feature>
<evidence type="ECO:0000256" key="1">
    <source>
        <dbReference type="ARBA" id="ARBA00022737"/>
    </source>
</evidence>
<dbReference type="PANTHER" id="PTHR24198">
    <property type="entry name" value="ANKYRIN REPEAT AND PROTEIN KINASE DOMAIN-CONTAINING PROTEIN"/>
    <property type="match status" value="1"/>
</dbReference>
<dbReference type="AlphaFoldDB" id="A0A6A4Z9M0"/>
<accession>A0A6A4Z9M0</accession>
<proteinExistence type="predicted"/>
<dbReference type="VEuPathDB" id="FungiDB:H257_07699"/>
<feature type="repeat" description="ANK" evidence="3">
    <location>
        <begin position="226"/>
        <end position="258"/>
    </location>
</feature>
<evidence type="ECO:0000256" key="4">
    <source>
        <dbReference type="SAM" id="MobiDB-lite"/>
    </source>
</evidence>
<dbReference type="Gene3D" id="2.20.70.10">
    <property type="match status" value="1"/>
</dbReference>
<organism evidence="6 7">
    <name type="scientific">Aphanomyces astaci</name>
    <name type="common">Crayfish plague agent</name>
    <dbReference type="NCBI Taxonomy" id="112090"/>
    <lineage>
        <taxon>Eukaryota</taxon>
        <taxon>Sar</taxon>
        <taxon>Stramenopiles</taxon>
        <taxon>Oomycota</taxon>
        <taxon>Saprolegniomycetes</taxon>
        <taxon>Saprolegniales</taxon>
        <taxon>Verrucalvaceae</taxon>
        <taxon>Aphanomyces</taxon>
    </lineage>
</organism>
<feature type="repeat" description="ANK" evidence="3">
    <location>
        <begin position="295"/>
        <end position="327"/>
    </location>
</feature>
<dbReference type="InterPro" id="IPR001202">
    <property type="entry name" value="WW_dom"/>
</dbReference>
<dbReference type="PROSITE" id="PS50297">
    <property type="entry name" value="ANK_REP_REGION"/>
    <property type="match status" value="1"/>
</dbReference>
<dbReference type="EMBL" id="VJMI01019452">
    <property type="protein sequence ID" value="KAF0707323.1"/>
    <property type="molecule type" value="Genomic_DNA"/>
</dbReference>
<dbReference type="Gene3D" id="1.25.40.20">
    <property type="entry name" value="Ankyrin repeat-containing domain"/>
    <property type="match status" value="2"/>
</dbReference>
<protein>
    <recommendedName>
        <fullName evidence="5">WW domain-containing protein</fullName>
    </recommendedName>
</protein>
<dbReference type="InterPro" id="IPR002110">
    <property type="entry name" value="Ankyrin_rpt"/>
</dbReference>
<name>A0A6A4Z9M0_APHAT</name>
<dbReference type="InterPro" id="IPR036020">
    <property type="entry name" value="WW_dom_sf"/>
</dbReference>
<evidence type="ECO:0000256" key="2">
    <source>
        <dbReference type="ARBA" id="ARBA00023043"/>
    </source>
</evidence>
<evidence type="ECO:0000313" key="7">
    <source>
        <dbReference type="Proteomes" id="UP000469452"/>
    </source>
</evidence>
<dbReference type="CDD" id="cd00201">
    <property type="entry name" value="WW"/>
    <property type="match status" value="1"/>
</dbReference>
<dbReference type="SUPFAM" id="SSF51045">
    <property type="entry name" value="WW domain"/>
    <property type="match status" value="1"/>
</dbReference>
<keyword evidence="2 3" id="KW-0040">ANK repeat</keyword>
<dbReference type="PROSITE" id="PS50088">
    <property type="entry name" value="ANK_REPEAT"/>
    <property type="match status" value="2"/>
</dbReference>
<dbReference type="Pfam" id="PF00397">
    <property type="entry name" value="WW"/>
    <property type="match status" value="1"/>
</dbReference>
<sequence length="502" mass="54532">MMEADAAVDDDLMHGPGAGYLWVVSPPTANNDDTPQRFWFEITTFCLQWRVSPRSEQHAANCLLFTDVTQVAPVGSTNLRVASLSSTLLLKAPTRDVRNMWLRSVGDAVFCSGRPPGATPADMLHECMSKGDTAYLRHILSTHASLAASVDDDGNSLLLQACKGGASVDVHYTLLQYGVDPNAVNLECVAVQDESPLVLVAASGAMDLIRLFVESGRVHVNQRCASGITAVLAAASTGQTLCLQLLVDYGGDVGTVDDRGWSALHYAAACPRGVHAVTWLCEMAPSLVHLPAHHDGHTPLHVAARFGYDDIVYVLLQFGASVECTNHDLDTPLHVAMAHRHAAAAAMLQAMAFPSYGDDTQERWGVPYYEEEQKTATTMDSQPNSVDETIAHAWVACTTEDGQAYFYNTVTFESVWELPEDASATLQHQDGVASEDGHGDGPGGHGDEQLLLPICMVPTICPLYEMDNPDVHAKEMLRRKKERETRRSSRSKLVVPRSDKPK</sequence>
<dbReference type="PROSITE" id="PS50020">
    <property type="entry name" value="WW_DOMAIN_2"/>
    <property type="match status" value="1"/>
</dbReference>